<proteinExistence type="predicted"/>
<dbReference type="InterPro" id="IPR001453">
    <property type="entry name" value="MoaB/Mog_dom"/>
</dbReference>
<dbReference type="AlphaFoldDB" id="A0A9W6CX59"/>
<dbReference type="CDD" id="cd00886">
    <property type="entry name" value="MogA_MoaB"/>
    <property type="match status" value="1"/>
</dbReference>
<keyword evidence="4" id="KW-0501">Molybdenum cofactor biosynthesis</keyword>
<evidence type="ECO:0000256" key="3">
    <source>
        <dbReference type="ARBA" id="ARBA00013491"/>
    </source>
</evidence>
<dbReference type="NCBIfam" id="TIGR00177">
    <property type="entry name" value="molyb_syn"/>
    <property type="match status" value="1"/>
</dbReference>
<dbReference type="PROSITE" id="PS01078">
    <property type="entry name" value="MOCF_BIOSYNTHESIS_1"/>
    <property type="match status" value="1"/>
</dbReference>
<evidence type="ECO:0000256" key="5">
    <source>
        <dbReference type="ARBA" id="ARBA00051131"/>
    </source>
</evidence>
<comment type="pathway">
    <text evidence="1">Cofactor biosynthesis; molybdopterin biosynthesis.</text>
</comment>
<dbReference type="SUPFAM" id="SSF53218">
    <property type="entry name" value="Molybdenum cofactor biosynthesis proteins"/>
    <property type="match status" value="1"/>
</dbReference>
<comment type="function">
    <text evidence="6">Catalyzes the adenylation of molybdopterin as part of the biosynthesis of the molybdenum-cofactor.</text>
</comment>
<comment type="caution">
    <text evidence="8">The sequence shown here is derived from an EMBL/GenBank/DDBJ whole genome shotgun (WGS) entry which is preliminary data.</text>
</comment>
<evidence type="ECO:0000259" key="7">
    <source>
        <dbReference type="SMART" id="SM00852"/>
    </source>
</evidence>
<dbReference type="EC" id="2.7.7.75" evidence="2"/>
<evidence type="ECO:0000256" key="6">
    <source>
        <dbReference type="ARBA" id="ARBA00058212"/>
    </source>
</evidence>
<dbReference type="PANTHER" id="PTHR43764:SF1">
    <property type="entry name" value="MOLYBDOPTERIN MOLYBDOTRANSFERASE"/>
    <property type="match status" value="1"/>
</dbReference>
<evidence type="ECO:0000313" key="9">
    <source>
        <dbReference type="Proteomes" id="UP001144372"/>
    </source>
</evidence>
<dbReference type="SMART" id="SM00852">
    <property type="entry name" value="MoCF_biosynth"/>
    <property type="match status" value="1"/>
</dbReference>
<gene>
    <name evidence="8" type="primary">moaB</name>
    <name evidence="8" type="ORF">DAMNIGENAA_09140</name>
</gene>
<dbReference type="Pfam" id="PF00994">
    <property type="entry name" value="MoCF_biosynth"/>
    <property type="match status" value="1"/>
</dbReference>
<evidence type="ECO:0000256" key="4">
    <source>
        <dbReference type="ARBA" id="ARBA00023150"/>
    </source>
</evidence>
<comment type="catalytic activity">
    <reaction evidence="5">
        <text>molybdopterin + ATP + H(+) = adenylyl-molybdopterin + diphosphate</text>
        <dbReference type="Rhea" id="RHEA:31331"/>
        <dbReference type="ChEBI" id="CHEBI:15378"/>
        <dbReference type="ChEBI" id="CHEBI:30616"/>
        <dbReference type="ChEBI" id="CHEBI:33019"/>
        <dbReference type="ChEBI" id="CHEBI:58698"/>
        <dbReference type="ChEBI" id="CHEBI:62727"/>
        <dbReference type="EC" id="2.7.7.75"/>
    </reaction>
</comment>
<evidence type="ECO:0000256" key="2">
    <source>
        <dbReference type="ARBA" id="ARBA00012509"/>
    </source>
</evidence>
<dbReference type="InterPro" id="IPR051920">
    <property type="entry name" value="MPT_Adenylyltrnsfr/MoaC-Rel"/>
</dbReference>
<dbReference type="GO" id="GO:0061598">
    <property type="term" value="F:molybdopterin adenylyltransferase activity"/>
    <property type="evidence" value="ECO:0007669"/>
    <property type="project" value="UniProtKB-EC"/>
</dbReference>
<dbReference type="Gene3D" id="3.40.980.10">
    <property type="entry name" value="MoaB/Mog-like domain"/>
    <property type="match status" value="1"/>
</dbReference>
<evidence type="ECO:0000256" key="1">
    <source>
        <dbReference type="ARBA" id="ARBA00005046"/>
    </source>
</evidence>
<dbReference type="GO" id="GO:0006777">
    <property type="term" value="P:Mo-molybdopterin cofactor biosynthetic process"/>
    <property type="evidence" value="ECO:0007669"/>
    <property type="project" value="UniProtKB-KW"/>
</dbReference>
<name>A0A9W6CX59_9BACT</name>
<evidence type="ECO:0000313" key="8">
    <source>
        <dbReference type="EMBL" id="GLI33481.1"/>
    </source>
</evidence>
<dbReference type="InterPro" id="IPR008284">
    <property type="entry name" value="MoCF_biosynth_CS"/>
</dbReference>
<sequence>MGEKKFCRTTAIVTVSDRGSRGERDDISGRKLLERLNAEGFEVLYQEIVPDEISEISRVLRSYADDKKVALIITTGGTGVSPRDVTPDASLAVVERTIPGMAEAMRAASLQKTPHAMISRAVVGIRGKTLIANLPGSPKGALENLEVLLPALPHALEKIQGDTSECATR</sequence>
<dbReference type="PANTHER" id="PTHR43764">
    <property type="entry name" value="MOLYBDENUM COFACTOR BIOSYNTHESIS"/>
    <property type="match status" value="1"/>
</dbReference>
<protein>
    <recommendedName>
        <fullName evidence="3">Molybdopterin adenylyltransferase</fullName>
        <ecNumber evidence="2">2.7.7.75</ecNumber>
    </recommendedName>
</protein>
<organism evidence="8 9">
    <name type="scientific">Desulforhabdus amnigena</name>
    <dbReference type="NCBI Taxonomy" id="40218"/>
    <lineage>
        <taxon>Bacteria</taxon>
        <taxon>Pseudomonadati</taxon>
        <taxon>Thermodesulfobacteriota</taxon>
        <taxon>Syntrophobacteria</taxon>
        <taxon>Syntrophobacterales</taxon>
        <taxon>Syntrophobacteraceae</taxon>
        <taxon>Desulforhabdus</taxon>
    </lineage>
</organism>
<dbReference type="EMBL" id="BSDR01000001">
    <property type="protein sequence ID" value="GLI33481.1"/>
    <property type="molecule type" value="Genomic_DNA"/>
</dbReference>
<dbReference type="Proteomes" id="UP001144372">
    <property type="component" value="Unassembled WGS sequence"/>
</dbReference>
<dbReference type="InterPro" id="IPR036425">
    <property type="entry name" value="MoaB/Mog-like_dom_sf"/>
</dbReference>
<accession>A0A9W6CX59</accession>
<dbReference type="RefSeq" id="WP_281792484.1">
    <property type="nucleotide sequence ID" value="NZ_BSDR01000001.1"/>
</dbReference>
<feature type="domain" description="MoaB/Mog" evidence="7">
    <location>
        <begin position="11"/>
        <end position="155"/>
    </location>
</feature>
<keyword evidence="9" id="KW-1185">Reference proteome</keyword>
<reference evidence="8" key="1">
    <citation type="submission" date="2022-12" db="EMBL/GenBank/DDBJ databases">
        <title>Reference genome sequencing for broad-spectrum identification of bacterial and archaeal isolates by mass spectrometry.</title>
        <authorList>
            <person name="Sekiguchi Y."/>
            <person name="Tourlousse D.M."/>
        </authorList>
    </citation>
    <scope>NUCLEOTIDE SEQUENCE</scope>
    <source>
        <strain evidence="8">ASRB1</strain>
    </source>
</reference>